<sequence>MRIVVMDGAATGAQAQALIACLAPDAAGAPTLLATRIATGRGAAEQFPLLATELFAQCGWGHAMPDLAGVVVGPGSFTGLRASLAFAHGLAAGSGCTVVGVTGGEVMAPALRAATAPLGATALHCTMARRGRVFLETLGTDAAPGQVRACMLEALALPPGPLLLAGNGAQAVMEAAGGRDGLHLLPDAPPDPQAIAAAALLRLHAHLPPRAAQPLYVDAPEARLPAAGLRPAPLPHDG</sequence>
<organism evidence="2 3">
    <name type="scientific">Komagataeibacter melomenusus</name>
    <dbReference type="NCBI Taxonomy" id="2766578"/>
    <lineage>
        <taxon>Bacteria</taxon>
        <taxon>Pseudomonadati</taxon>
        <taxon>Pseudomonadota</taxon>
        <taxon>Alphaproteobacteria</taxon>
        <taxon>Acetobacterales</taxon>
        <taxon>Acetobacteraceae</taxon>
        <taxon>Komagataeibacter</taxon>
    </lineage>
</organism>
<name>A0ABX2AE49_9PROT</name>
<dbReference type="Proteomes" id="UP000623090">
    <property type="component" value="Unassembled WGS sequence"/>
</dbReference>
<comment type="caution">
    <text evidence="2">The sequence shown here is derived from an EMBL/GenBank/DDBJ whole genome shotgun (WGS) entry which is preliminary data.</text>
</comment>
<dbReference type="Gene3D" id="3.30.420.40">
    <property type="match status" value="2"/>
</dbReference>
<protein>
    <submittedName>
        <fullName evidence="2">tRNA (Adenosine(37)-N6)-threonylcarbamoyltransferase complex dimerization subunit type 1 TsaB</fullName>
    </submittedName>
</protein>
<dbReference type="InterPro" id="IPR000905">
    <property type="entry name" value="Gcp-like_dom"/>
</dbReference>
<dbReference type="RefSeq" id="WP_172157259.1">
    <property type="nucleotide sequence ID" value="NZ_JABJWC010000021.1"/>
</dbReference>
<dbReference type="EMBL" id="JABJWC010000021">
    <property type="protein sequence ID" value="NPC66653.1"/>
    <property type="molecule type" value="Genomic_DNA"/>
</dbReference>
<evidence type="ECO:0000259" key="1">
    <source>
        <dbReference type="Pfam" id="PF00814"/>
    </source>
</evidence>
<dbReference type="PROSITE" id="PS51257">
    <property type="entry name" value="PROKAR_LIPOPROTEIN"/>
    <property type="match status" value="1"/>
</dbReference>
<evidence type="ECO:0000313" key="2">
    <source>
        <dbReference type="EMBL" id="NPC66653.1"/>
    </source>
</evidence>
<dbReference type="InterPro" id="IPR022496">
    <property type="entry name" value="T6A_TsaB"/>
</dbReference>
<reference evidence="2 3" key="1">
    <citation type="journal article" date="2020" name="Microorganisms">
        <title>Description of Komagataeibacter melaceti sp. nov. and Komagataeibacter melomenusus sp. nov. Isolated from Apple Cider Vinegar.</title>
        <authorList>
            <person name="Maric L."/>
            <person name="Cleenwerck I."/>
            <person name="Accetto T."/>
            <person name="Vandamme P."/>
            <person name="Trcek J."/>
        </authorList>
    </citation>
    <scope>NUCLEOTIDE SEQUENCE [LARGE SCALE GENOMIC DNA]</scope>
    <source>
        <strain evidence="2 3">AV436</strain>
    </source>
</reference>
<accession>A0ABX2AE49</accession>
<gene>
    <name evidence="2" type="primary">tsaB</name>
    <name evidence="2" type="ORF">HNW77_09655</name>
</gene>
<dbReference type="NCBIfam" id="TIGR03725">
    <property type="entry name" value="T6A_YeaZ"/>
    <property type="match status" value="1"/>
</dbReference>
<dbReference type="SUPFAM" id="SSF53067">
    <property type="entry name" value="Actin-like ATPase domain"/>
    <property type="match status" value="1"/>
</dbReference>
<keyword evidence="3" id="KW-1185">Reference proteome</keyword>
<evidence type="ECO:0000313" key="3">
    <source>
        <dbReference type="Proteomes" id="UP000623090"/>
    </source>
</evidence>
<dbReference type="InterPro" id="IPR043129">
    <property type="entry name" value="ATPase_NBD"/>
</dbReference>
<proteinExistence type="predicted"/>
<dbReference type="Pfam" id="PF00814">
    <property type="entry name" value="TsaD"/>
    <property type="match status" value="1"/>
</dbReference>
<feature type="domain" description="Gcp-like" evidence="1">
    <location>
        <begin position="44"/>
        <end position="116"/>
    </location>
</feature>